<organism evidence="7 8">
    <name type="scientific">Hibiscus syriacus</name>
    <name type="common">Rose of Sharon</name>
    <dbReference type="NCBI Taxonomy" id="106335"/>
    <lineage>
        <taxon>Eukaryota</taxon>
        <taxon>Viridiplantae</taxon>
        <taxon>Streptophyta</taxon>
        <taxon>Embryophyta</taxon>
        <taxon>Tracheophyta</taxon>
        <taxon>Spermatophyta</taxon>
        <taxon>Magnoliopsida</taxon>
        <taxon>eudicotyledons</taxon>
        <taxon>Gunneridae</taxon>
        <taxon>Pentapetalae</taxon>
        <taxon>rosids</taxon>
        <taxon>malvids</taxon>
        <taxon>Malvales</taxon>
        <taxon>Malvaceae</taxon>
        <taxon>Malvoideae</taxon>
        <taxon>Hibiscus</taxon>
    </lineage>
</organism>
<evidence type="ECO:0000256" key="4">
    <source>
        <dbReference type="SAM" id="SignalP"/>
    </source>
</evidence>
<dbReference type="PANTHER" id="PTHR22953:SF15">
    <property type="entry name" value="PURPLE ACID PHOSPHATASE 13"/>
    <property type="match status" value="1"/>
</dbReference>
<evidence type="ECO:0000259" key="6">
    <source>
        <dbReference type="Pfam" id="PF16656"/>
    </source>
</evidence>
<dbReference type="InterPro" id="IPR029052">
    <property type="entry name" value="Metallo-depent_PP-like"/>
</dbReference>
<keyword evidence="3" id="KW-0408">Iron</keyword>
<dbReference type="InterPro" id="IPR008963">
    <property type="entry name" value="Purple_acid_Pase-like_N"/>
</dbReference>
<dbReference type="Pfam" id="PF14008">
    <property type="entry name" value="Metallophos_C"/>
    <property type="match status" value="1"/>
</dbReference>
<feature type="signal peptide" evidence="4">
    <location>
        <begin position="1"/>
        <end position="28"/>
    </location>
</feature>
<dbReference type="InterPro" id="IPR025733">
    <property type="entry name" value="PAPs_C"/>
</dbReference>
<dbReference type="InterPro" id="IPR015914">
    <property type="entry name" value="PAPs_N"/>
</dbReference>
<feature type="domain" description="Purple acid phosphatase N-terminal" evidence="6">
    <location>
        <begin position="72"/>
        <end position="183"/>
    </location>
</feature>
<dbReference type="InterPro" id="IPR041792">
    <property type="entry name" value="MPP_PAP"/>
</dbReference>
<dbReference type="PANTHER" id="PTHR22953">
    <property type="entry name" value="ACID PHOSPHATASE RELATED"/>
    <property type="match status" value="1"/>
</dbReference>
<evidence type="ECO:0000313" key="7">
    <source>
        <dbReference type="EMBL" id="KAE8658444.1"/>
    </source>
</evidence>
<feature type="chain" id="PRO_5046528761" evidence="4">
    <location>
        <begin position="29"/>
        <end position="599"/>
    </location>
</feature>
<dbReference type="CDD" id="cd00839">
    <property type="entry name" value="MPP_PAPs"/>
    <property type="match status" value="1"/>
</dbReference>
<gene>
    <name evidence="7" type="ORF">F3Y22_tig00116971pilonHSYRG00497</name>
</gene>
<feature type="domain" description="Purple acid phosphatase C-terminal" evidence="5">
    <location>
        <begin position="472"/>
        <end position="512"/>
    </location>
</feature>
<dbReference type="SUPFAM" id="SSF56300">
    <property type="entry name" value="Metallo-dependent phosphatases"/>
    <property type="match status" value="1"/>
</dbReference>
<keyword evidence="8" id="KW-1185">Reference proteome</keyword>
<evidence type="ECO:0000256" key="1">
    <source>
        <dbReference type="ARBA" id="ARBA00022729"/>
    </source>
</evidence>
<dbReference type="AlphaFoldDB" id="A0A6A2XW91"/>
<name>A0A6A2XW91_HIBSY</name>
<sequence length="599" mass="66964">MGLAMESSNRIVPSFLILLSFIFVVVNGQFPTTLEGPFKPVTVPVDYAIVGKVTRLPVNKNPIIRPTIEFQPEQISLSLSSNFSSVWVSWIAGEFQIGDNVELLDPQSVASVVRYGVYRSDRNNQAVGTSFVYSQQYPIGGLENYTSGIIHRVLITGLEPDTMYEYQCGDPNKTMSDVHYFRTMPSPLEDYPSRIAVVGGLGLTYNTSTTISHMVANHPDLALLVGDLSFADLYRTDGALSDCQNCSGPQTLRQETFQPRWDHWGRFMQILTATVPTMVIEGEHEIEKQADNQTFAAYSSRFASTHDESGSTLYYSFDAGGIHFVMLGAYVPYDKSSDQYKWLERDLSNVNRSVTPWLIAAWSPPWYSTYKEHYREAECMRVEMEELLYKHGVDTVFNGQVNAYERSNRVYNYTLDPCGPVHITVGSGGNEKNLALEHADEPGNCPVSSNITDGFMGGFCGFNFTSGPAAGNFCWNEQPGYSAYRESSFGYGILEVKNQTHALWIWYRNQDHYSSGADVIYIVRQPDRCPSPTEGVGSTGFMPGKETREVQLHNTQEKAYMIILNRLPTKDRLGAFGIQVERGCALWEAYAGADSDYSG</sequence>
<dbReference type="EMBL" id="VEPZ02001744">
    <property type="protein sequence ID" value="KAE8658444.1"/>
    <property type="molecule type" value="Genomic_DNA"/>
</dbReference>
<evidence type="ECO:0000259" key="5">
    <source>
        <dbReference type="Pfam" id="PF14008"/>
    </source>
</evidence>
<dbReference type="SUPFAM" id="SSF49363">
    <property type="entry name" value="Purple acid phosphatase, N-terminal domain"/>
    <property type="match status" value="1"/>
</dbReference>
<dbReference type="Pfam" id="PF16656">
    <property type="entry name" value="Pur_ac_phosph_N"/>
    <property type="match status" value="1"/>
</dbReference>
<accession>A0A6A2XW91</accession>
<dbReference type="Proteomes" id="UP000436088">
    <property type="component" value="Unassembled WGS sequence"/>
</dbReference>
<protein>
    <submittedName>
        <fullName evidence="7">Purple acid phosphatase 13</fullName>
    </submittedName>
</protein>
<proteinExistence type="predicted"/>
<keyword evidence="2" id="KW-0378">Hydrolase</keyword>
<dbReference type="GO" id="GO:0003993">
    <property type="term" value="F:acid phosphatase activity"/>
    <property type="evidence" value="ECO:0007669"/>
    <property type="project" value="UniProtKB-EC"/>
</dbReference>
<dbReference type="GO" id="GO:0046872">
    <property type="term" value="F:metal ion binding"/>
    <property type="evidence" value="ECO:0007669"/>
    <property type="project" value="InterPro"/>
</dbReference>
<evidence type="ECO:0000256" key="3">
    <source>
        <dbReference type="ARBA" id="ARBA00023004"/>
    </source>
</evidence>
<dbReference type="InterPro" id="IPR039331">
    <property type="entry name" value="PAPs-like"/>
</dbReference>
<reference evidence="7" key="1">
    <citation type="submission" date="2019-09" db="EMBL/GenBank/DDBJ databases">
        <title>Draft genome information of white flower Hibiscus syriacus.</title>
        <authorList>
            <person name="Kim Y.-M."/>
        </authorList>
    </citation>
    <scope>NUCLEOTIDE SEQUENCE [LARGE SCALE GENOMIC DNA]</scope>
    <source>
        <strain evidence="7">YM2019G1</strain>
    </source>
</reference>
<dbReference type="Gene3D" id="3.60.21.10">
    <property type="match status" value="2"/>
</dbReference>
<keyword evidence="1 4" id="KW-0732">Signal</keyword>
<evidence type="ECO:0000256" key="2">
    <source>
        <dbReference type="ARBA" id="ARBA00022801"/>
    </source>
</evidence>
<dbReference type="Gene3D" id="2.60.40.380">
    <property type="entry name" value="Purple acid phosphatase-like, N-terminal"/>
    <property type="match status" value="1"/>
</dbReference>
<comment type="caution">
    <text evidence="7">The sequence shown here is derived from an EMBL/GenBank/DDBJ whole genome shotgun (WGS) entry which is preliminary data.</text>
</comment>
<evidence type="ECO:0000313" key="8">
    <source>
        <dbReference type="Proteomes" id="UP000436088"/>
    </source>
</evidence>